<sequence>MKYRNQMKSPMTSIRVNLKKMNQQESFDHSESGNGEETSQREETSIEDVKRAKEKNLWQLVYPFGPSISDHADVI</sequence>
<protein>
    <submittedName>
        <fullName evidence="2">Uncharacterized protein</fullName>
    </submittedName>
</protein>
<comment type="caution">
    <text evidence="2">The sequence shown here is derived from an EMBL/GenBank/DDBJ whole genome shotgun (WGS) entry which is preliminary data.</text>
</comment>
<gene>
    <name evidence="2" type="ORF">K7X08_034135</name>
</gene>
<evidence type="ECO:0000313" key="2">
    <source>
        <dbReference type="EMBL" id="KAJ8550209.1"/>
    </source>
</evidence>
<proteinExistence type="predicted"/>
<dbReference type="AlphaFoldDB" id="A0A9Q1M2M9"/>
<organism evidence="2 3">
    <name type="scientific">Anisodus acutangulus</name>
    <dbReference type="NCBI Taxonomy" id="402998"/>
    <lineage>
        <taxon>Eukaryota</taxon>
        <taxon>Viridiplantae</taxon>
        <taxon>Streptophyta</taxon>
        <taxon>Embryophyta</taxon>
        <taxon>Tracheophyta</taxon>
        <taxon>Spermatophyta</taxon>
        <taxon>Magnoliopsida</taxon>
        <taxon>eudicotyledons</taxon>
        <taxon>Gunneridae</taxon>
        <taxon>Pentapetalae</taxon>
        <taxon>asterids</taxon>
        <taxon>lamiids</taxon>
        <taxon>Solanales</taxon>
        <taxon>Solanaceae</taxon>
        <taxon>Solanoideae</taxon>
        <taxon>Hyoscyameae</taxon>
        <taxon>Anisodus</taxon>
    </lineage>
</organism>
<reference evidence="3" key="1">
    <citation type="journal article" date="2023" name="Proc. Natl. Acad. Sci. U.S.A.">
        <title>Genomic and structural basis for evolution of tropane alkaloid biosynthesis.</title>
        <authorList>
            <person name="Wanga Y.-J."/>
            <person name="Taina T."/>
            <person name="Yua J.-Y."/>
            <person name="Lia J."/>
            <person name="Xua B."/>
            <person name="Chenc J."/>
            <person name="D'Auriad J.C."/>
            <person name="Huanga J.-P."/>
            <person name="Huanga S.-X."/>
        </authorList>
    </citation>
    <scope>NUCLEOTIDE SEQUENCE [LARGE SCALE GENOMIC DNA]</scope>
    <source>
        <strain evidence="3">cv. KIB-2019</strain>
    </source>
</reference>
<dbReference type="Proteomes" id="UP001152561">
    <property type="component" value="Unassembled WGS sequence"/>
</dbReference>
<keyword evidence="3" id="KW-1185">Reference proteome</keyword>
<dbReference type="EMBL" id="JAJAGQ010000011">
    <property type="protein sequence ID" value="KAJ8550209.1"/>
    <property type="molecule type" value="Genomic_DNA"/>
</dbReference>
<evidence type="ECO:0000313" key="3">
    <source>
        <dbReference type="Proteomes" id="UP001152561"/>
    </source>
</evidence>
<feature type="compositionally biased region" description="Polar residues" evidence="1">
    <location>
        <begin position="1"/>
        <end position="25"/>
    </location>
</feature>
<evidence type="ECO:0000256" key="1">
    <source>
        <dbReference type="SAM" id="MobiDB-lite"/>
    </source>
</evidence>
<feature type="compositionally biased region" description="Basic and acidic residues" evidence="1">
    <location>
        <begin position="38"/>
        <end position="48"/>
    </location>
</feature>
<name>A0A9Q1M2M9_9SOLA</name>
<feature type="region of interest" description="Disordered" evidence="1">
    <location>
        <begin position="1"/>
        <end position="48"/>
    </location>
</feature>
<accession>A0A9Q1M2M9</accession>